<evidence type="ECO:0000256" key="4">
    <source>
        <dbReference type="ARBA" id="ARBA00022692"/>
    </source>
</evidence>
<feature type="transmembrane region" description="Helical" evidence="8">
    <location>
        <begin position="149"/>
        <end position="169"/>
    </location>
</feature>
<comment type="subcellular location">
    <subcellularLocation>
        <location evidence="1">Membrane</location>
        <topology evidence="1">Multi-pass membrane protein</topology>
    </subcellularLocation>
</comment>
<feature type="transmembrane region" description="Helical" evidence="8">
    <location>
        <begin position="92"/>
        <end position="110"/>
    </location>
</feature>
<protein>
    <recommendedName>
        <fullName evidence="11">Nucleoside transporter</fullName>
    </recommendedName>
</protein>
<feature type="transmembrane region" description="Helical" evidence="8">
    <location>
        <begin position="504"/>
        <end position="526"/>
    </location>
</feature>
<proteinExistence type="inferred from homology"/>
<keyword evidence="3" id="KW-0813">Transport</keyword>
<sequence>MTGAPFGNNPNPNKIKGGRWTVIRFFSVSVAFTIVWMTISSELGYYKLLYGPQVLLLMNIAYFLPSIPLLFVSSLCDGWLDRRYGVARTILARLLCGLGGCILIGMVYPFEPQSVRWLLGTVTVLGLMHGVAFSASYQMVSRFANKNTISLGLGCVGSGLIVLLLQLVLRLGPKPTRLQAKVMYEVVAGFVVLGFLASISLLLRHWNAIEAASAHKGEAAITTPLLQQEEGRSDQSSLVVAEQTTEVRHQRSISSTLINFSPLDPFATVSEGDNVFDGSIAIRGGRAELKRASTSFKDSFLQANRESRAGREPGAVSVRRTISSPSETLSVYPTLPAKGRGPVASAHTPPQSAAPGVASDQGAATRNRPPTIPEAGSPSRPATPVQPAGLQRQTSGDHGHLREVLAGIWPAMVALFLSGTVGILVFPYFTYCPSGGQFGELLPKVLFFARLFADVAGRTLPRIKRLAIRSPYLLLALGLTKACVCPVFFLYLKSGDSWHNDYLAVGYVVCLWALGGVINTNAYVVAPQCVAPQLKAGAAGLMALASQVAHCVGLGLAVLVAVLVFGGIEIA</sequence>
<dbReference type="InterPro" id="IPR036259">
    <property type="entry name" value="MFS_trans_sf"/>
</dbReference>
<evidence type="ECO:0000256" key="7">
    <source>
        <dbReference type="SAM" id="MobiDB-lite"/>
    </source>
</evidence>
<keyword evidence="5 8" id="KW-1133">Transmembrane helix</keyword>
<accession>A0AAW1Q606</accession>
<evidence type="ECO:0000256" key="5">
    <source>
        <dbReference type="ARBA" id="ARBA00022989"/>
    </source>
</evidence>
<feature type="transmembrane region" description="Helical" evidence="8">
    <location>
        <begin position="21"/>
        <end position="39"/>
    </location>
</feature>
<feature type="transmembrane region" description="Helical" evidence="8">
    <location>
        <begin position="538"/>
        <end position="568"/>
    </location>
</feature>
<feature type="region of interest" description="Disordered" evidence="7">
    <location>
        <begin position="303"/>
        <end position="322"/>
    </location>
</feature>
<dbReference type="EMBL" id="JALJOR010000004">
    <property type="protein sequence ID" value="KAK9817758.1"/>
    <property type="molecule type" value="Genomic_DNA"/>
</dbReference>
<evidence type="ECO:0000256" key="6">
    <source>
        <dbReference type="ARBA" id="ARBA00023136"/>
    </source>
</evidence>
<feature type="transmembrane region" description="Helical" evidence="8">
    <location>
        <begin position="408"/>
        <end position="429"/>
    </location>
</feature>
<evidence type="ECO:0000313" key="9">
    <source>
        <dbReference type="EMBL" id="KAK9817758.1"/>
    </source>
</evidence>
<organism evidence="9 10">
    <name type="scientific">[Myrmecia] bisecta</name>
    <dbReference type="NCBI Taxonomy" id="41462"/>
    <lineage>
        <taxon>Eukaryota</taxon>
        <taxon>Viridiplantae</taxon>
        <taxon>Chlorophyta</taxon>
        <taxon>core chlorophytes</taxon>
        <taxon>Trebouxiophyceae</taxon>
        <taxon>Trebouxiales</taxon>
        <taxon>Trebouxiaceae</taxon>
        <taxon>Myrmecia</taxon>
    </lineage>
</organism>
<name>A0AAW1Q606_9CHLO</name>
<feature type="transmembrane region" description="Helical" evidence="8">
    <location>
        <begin position="181"/>
        <end position="203"/>
    </location>
</feature>
<evidence type="ECO:0000313" key="10">
    <source>
        <dbReference type="Proteomes" id="UP001489004"/>
    </source>
</evidence>
<keyword evidence="10" id="KW-1185">Reference proteome</keyword>
<evidence type="ECO:0000256" key="2">
    <source>
        <dbReference type="ARBA" id="ARBA00007965"/>
    </source>
</evidence>
<gene>
    <name evidence="9" type="ORF">WJX72_001709</name>
</gene>
<evidence type="ECO:0000256" key="3">
    <source>
        <dbReference type="ARBA" id="ARBA00022448"/>
    </source>
</evidence>
<dbReference type="GO" id="GO:0005337">
    <property type="term" value="F:nucleoside transmembrane transporter activity"/>
    <property type="evidence" value="ECO:0007669"/>
    <property type="project" value="InterPro"/>
</dbReference>
<reference evidence="9 10" key="1">
    <citation type="journal article" date="2024" name="Nat. Commun.">
        <title>Phylogenomics reveals the evolutionary origins of lichenization in chlorophyte algae.</title>
        <authorList>
            <person name="Puginier C."/>
            <person name="Libourel C."/>
            <person name="Otte J."/>
            <person name="Skaloud P."/>
            <person name="Haon M."/>
            <person name="Grisel S."/>
            <person name="Petersen M."/>
            <person name="Berrin J.G."/>
            <person name="Delaux P.M."/>
            <person name="Dal Grande F."/>
            <person name="Keller J."/>
        </authorList>
    </citation>
    <scope>NUCLEOTIDE SEQUENCE [LARGE SCALE GENOMIC DNA]</scope>
    <source>
        <strain evidence="9 10">SAG 2043</strain>
    </source>
</reference>
<dbReference type="Proteomes" id="UP001489004">
    <property type="component" value="Unassembled WGS sequence"/>
</dbReference>
<evidence type="ECO:0008006" key="11">
    <source>
        <dbReference type="Google" id="ProtNLM"/>
    </source>
</evidence>
<dbReference type="GO" id="GO:0005886">
    <property type="term" value="C:plasma membrane"/>
    <property type="evidence" value="ECO:0007669"/>
    <property type="project" value="TreeGrafter"/>
</dbReference>
<dbReference type="InterPro" id="IPR002259">
    <property type="entry name" value="Eqnu_transpt"/>
</dbReference>
<feature type="transmembrane region" description="Helical" evidence="8">
    <location>
        <begin position="472"/>
        <end position="492"/>
    </location>
</feature>
<feature type="region of interest" description="Disordered" evidence="7">
    <location>
        <begin position="329"/>
        <end position="396"/>
    </location>
</feature>
<comment type="similarity">
    <text evidence="2">Belongs to the SLC29A/ENT transporter (TC 2.A.57) family.</text>
</comment>
<evidence type="ECO:0000256" key="1">
    <source>
        <dbReference type="ARBA" id="ARBA00004141"/>
    </source>
</evidence>
<dbReference type="PANTHER" id="PTHR10332:SF10">
    <property type="entry name" value="EQUILIBRATIVE NUCLEOSIDE TRANSPORTER 4"/>
    <property type="match status" value="1"/>
</dbReference>
<evidence type="ECO:0000256" key="8">
    <source>
        <dbReference type="SAM" id="Phobius"/>
    </source>
</evidence>
<dbReference type="SUPFAM" id="SSF103473">
    <property type="entry name" value="MFS general substrate transporter"/>
    <property type="match status" value="1"/>
</dbReference>
<feature type="transmembrane region" description="Helical" evidence="8">
    <location>
        <begin position="116"/>
        <end position="137"/>
    </location>
</feature>
<keyword evidence="4 8" id="KW-0812">Transmembrane</keyword>
<dbReference type="AlphaFoldDB" id="A0AAW1Q606"/>
<comment type="caution">
    <text evidence="9">The sequence shown here is derived from an EMBL/GenBank/DDBJ whole genome shotgun (WGS) entry which is preliminary data.</text>
</comment>
<feature type="transmembrane region" description="Helical" evidence="8">
    <location>
        <begin position="59"/>
        <end position="80"/>
    </location>
</feature>
<keyword evidence="6 8" id="KW-0472">Membrane</keyword>
<dbReference type="PANTHER" id="PTHR10332">
    <property type="entry name" value="EQUILIBRATIVE NUCLEOSIDE TRANSPORTER"/>
    <property type="match status" value="1"/>
</dbReference>